<name>A0ABD5Z189_9EURY</name>
<evidence type="ECO:0000313" key="2">
    <source>
        <dbReference type="Proteomes" id="UP001596447"/>
    </source>
</evidence>
<comment type="caution">
    <text evidence="1">The sequence shown here is derived from an EMBL/GenBank/DDBJ whole genome shotgun (WGS) entry which is preliminary data.</text>
</comment>
<reference evidence="1 2" key="1">
    <citation type="journal article" date="2019" name="Int. J. Syst. Evol. Microbiol.">
        <title>The Global Catalogue of Microorganisms (GCM) 10K type strain sequencing project: providing services to taxonomists for standard genome sequencing and annotation.</title>
        <authorList>
            <consortium name="The Broad Institute Genomics Platform"/>
            <consortium name="The Broad Institute Genome Sequencing Center for Infectious Disease"/>
            <person name="Wu L."/>
            <person name="Ma J."/>
        </authorList>
    </citation>
    <scope>NUCLEOTIDE SEQUENCE [LARGE SCALE GENOMIC DNA]</scope>
    <source>
        <strain evidence="1 2">XZGYJ-43</strain>
    </source>
</reference>
<protein>
    <submittedName>
        <fullName evidence="1">Sporulation protein</fullName>
    </submittedName>
</protein>
<dbReference type="EMBL" id="JBHTAR010000011">
    <property type="protein sequence ID" value="MFC7198941.1"/>
    <property type="molecule type" value="Genomic_DNA"/>
</dbReference>
<dbReference type="PANTHER" id="PTHR40053">
    <property type="entry name" value="SPORULATION-CONTROL PROTEIN SPO0M"/>
    <property type="match status" value="1"/>
</dbReference>
<dbReference type="InterPro" id="IPR009776">
    <property type="entry name" value="Spore_0_M"/>
</dbReference>
<evidence type="ECO:0000313" key="1">
    <source>
        <dbReference type="EMBL" id="MFC7198941.1"/>
    </source>
</evidence>
<proteinExistence type="predicted"/>
<dbReference type="Proteomes" id="UP001596447">
    <property type="component" value="Unassembled WGS sequence"/>
</dbReference>
<sequence>MFDKVLASVKIGAATVDTRLDQDTVQPGETLSTQVVVDGGEVDQDIRGIELELETKREHGDVTETYALTSERVAESFTIEEGEQRVFEVDLQIPYETPITTINAKRGRSPKVWIDTDLEIDRAIDTDDTDYLSVEPTAPVQAMLDAVENAGNYLKEVTVDNDRISVGDETANYPVDQEFVFKPQNGDYKEVEIHFLPRDTATYVLVEFDYRMRSEQFHSIQINHDDYTVEYLQQEFERLA</sequence>
<dbReference type="AlphaFoldDB" id="A0ABD5Z189"/>
<gene>
    <name evidence="1" type="ORF">ACFQJ9_05835</name>
</gene>
<dbReference type="PANTHER" id="PTHR40053:SF1">
    <property type="entry name" value="SPORULATION-CONTROL PROTEIN SPO0M"/>
    <property type="match status" value="1"/>
</dbReference>
<dbReference type="Pfam" id="PF07070">
    <property type="entry name" value="Spo0M"/>
    <property type="match status" value="1"/>
</dbReference>
<accession>A0ABD5Z189</accession>
<organism evidence="1 2">
    <name type="scientific">Halospeciosus flavus</name>
    <dbReference type="NCBI Taxonomy" id="3032283"/>
    <lineage>
        <taxon>Archaea</taxon>
        <taxon>Methanobacteriati</taxon>
        <taxon>Methanobacteriota</taxon>
        <taxon>Stenosarchaea group</taxon>
        <taxon>Halobacteria</taxon>
        <taxon>Halobacteriales</taxon>
        <taxon>Halobacteriaceae</taxon>
        <taxon>Halospeciosus</taxon>
    </lineage>
</organism>
<dbReference type="RefSeq" id="WP_279528893.1">
    <property type="nucleotide sequence ID" value="NZ_CP122312.1"/>
</dbReference>
<keyword evidence="2" id="KW-1185">Reference proteome</keyword>